<dbReference type="InterPro" id="IPR050804">
    <property type="entry name" value="MCC"/>
</dbReference>
<dbReference type="SMART" id="SM00061">
    <property type="entry name" value="MATH"/>
    <property type="match status" value="1"/>
</dbReference>
<dbReference type="Proteomes" id="UP001432322">
    <property type="component" value="Unassembled WGS sequence"/>
</dbReference>
<dbReference type="InterPro" id="IPR002083">
    <property type="entry name" value="MATH/TRAF_dom"/>
</dbReference>
<evidence type="ECO:0000313" key="4">
    <source>
        <dbReference type="Proteomes" id="UP001432322"/>
    </source>
</evidence>
<keyword evidence="4" id="KW-1185">Reference proteome</keyword>
<feature type="non-terminal residue" evidence="3">
    <location>
        <position position="1"/>
    </location>
</feature>
<comment type="caution">
    <text evidence="3">The sequence shown here is derived from an EMBL/GenBank/DDBJ whole genome shotgun (WGS) entry which is preliminary data.</text>
</comment>
<gene>
    <name evidence="3" type="ORF">PFISCL1PPCAC_20281</name>
</gene>
<dbReference type="AlphaFoldDB" id="A0AAV5WAG7"/>
<proteinExistence type="predicted"/>
<organism evidence="3 4">
    <name type="scientific">Pristionchus fissidentatus</name>
    <dbReference type="NCBI Taxonomy" id="1538716"/>
    <lineage>
        <taxon>Eukaryota</taxon>
        <taxon>Metazoa</taxon>
        <taxon>Ecdysozoa</taxon>
        <taxon>Nematoda</taxon>
        <taxon>Chromadorea</taxon>
        <taxon>Rhabditida</taxon>
        <taxon>Rhabditina</taxon>
        <taxon>Diplogasteromorpha</taxon>
        <taxon>Diplogasteroidea</taxon>
        <taxon>Neodiplogasteridae</taxon>
        <taxon>Pristionchus</taxon>
    </lineage>
</organism>
<dbReference type="InterPro" id="IPR008974">
    <property type="entry name" value="TRAF-like"/>
</dbReference>
<dbReference type="PANTHER" id="PTHR46236:SF36">
    <property type="entry name" value="MATH (MEPRIN AND TRAF-C-LIKE) DOMAIN PROTEIN"/>
    <property type="match status" value="1"/>
</dbReference>
<name>A0AAV5WAG7_9BILA</name>
<dbReference type="PANTHER" id="PTHR46236">
    <property type="entry name" value="TRAF-LIKE SUPERFAMILY PROTEIN"/>
    <property type="match status" value="1"/>
</dbReference>
<reference evidence="3" key="1">
    <citation type="submission" date="2023-10" db="EMBL/GenBank/DDBJ databases">
        <title>Genome assembly of Pristionchus species.</title>
        <authorList>
            <person name="Yoshida K."/>
            <person name="Sommer R.J."/>
        </authorList>
    </citation>
    <scope>NUCLEOTIDE SEQUENCE</scope>
    <source>
        <strain evidence="3">RS5133</strain>
    </source>
</reference>
<keyword evidence="1" id="KW-0175">Coiled coil</keyword>
<evidence type="ECO:0000313" key="3">
    <source>
        <dbReference type="EMBL" id="GMT28984.1"/>
    </source>
</evidence>
<protein>
    <recommendedName>
        <fullName evidence="2">MATH domain-containing protein</fullName>
    </recommendedName>
</protein>
<dbReference type="SUPFAM" id="SSF49599">
    <property type="entry name" value="TRAF domain-like"/>
    <property type="match status" value="1"/>
</dbReference>
<dbReference type="Gene3D" id="2.60.210.10">
    <property type="entry name" value="Apoptosis, Tumor Necrosis Factor Receptor Associated Protein 2, Chain A"/>
    <property type="match status" value="1"/>
</dbReference>
<dbReference type="EMBL" id="BTSY01000005">
    <property type="protein sequence ID" value="GMT28984.1"/>
    <property type="molecule type" value="Genomic_DNA"/>
</dbReference>
<evidence type="ECO:0000256" key="1">
    <source>
        <dbReference type="ARBA" id="ARBA00023054"/>
    </source>
</evidence>
<dbReference type="CDD" id="cd00121">
    <property type="entry name" value="MATH"/>
    <property type="match status" value="1"/>
</dbReference>
<sequence length="157" mass="17821">LEILEQMPQLNLNSPSFGATEGIIRARFTNISELTKKLIRSQPMNIAGMDWSIMICRKMDSGNKYLSVFLARAEKLPFPSWSCTTSFTINLINTSDMTSIHSKESVEGYVYLPHQHPGWGYGKFILFEDLKKPTHSKEDTILISIDIKAFPSTFISK</sequence>
<dbReference type="PROSITE" id="PS50144">
    <property type="entry name" value="MATH"/>
    <property type="match status" value="1"/>
</dbReference>
<feature type="domain" description="MATH" evidence="2">
    <location>
        <begin position="21"/>
        <end position="147"/>
    </location>
</feature>
<dbReference type="Pfam" id="PF22486">
    <property type="entry name" value="MATH_2"/>
    <property type="match status" value="1"/>
</dbReference>
<accession>A0AAV5WAG7</accession>
<evidence type="ECO:0000259" key="2">
    <source>
        <dbReference type="PROSITE" id="PS50144"/>
    </source>
</evidence>